<dbReference type="SUPFAM" id="SSF46689">
    <property type="entry name" value="Homeodomain-like"/>
    <property type="match status" value="1"/>
</dbReference>
<keyword evidence="3" id="KW-1185">Reference proteome</keyword>
<evidence type="ECO:0008006" key="4">
    <source>
        <dbReference type="Google" id="ProtNLM"/>
    </source>
</evidence>
<reference evidence="2" key="1">
    <citation type="submission" date="2023-10" db="EMBL/GenBank/DDBJ databases">
        <title>Genome assemblies of two species of porcelain crab, Petrolisthes cinctipes and Petrolisthes manimaculis (Anomura: Porcellanidae).</title>
        <authorList>
            <person name="Angst P."/>
        </authorList>
    </citation>
    <scope>NUCLEOTIDE SEQUENCE</scope>
    <source>
        <strain evidence="2">PB745_01</strain>
        <tissue evidence="2">Gill</tissue>
    </source>
</reference>
<evidence type="ECO:0000256" key="1">
    <source>
        <dbReference type="ARBA" id="ARBA00004123"/>
    </source>
</evidence>
<dbReference type="EMBL" id="JAWQEG010000999">
    <property type="protein sequence ID" value="KAK3883279.1"/>
    <property type="molecule type" value="Genomic_DNA"/>
</dbReference>
<protein>
    <recommendedName>
        <fullName evidence="4">Transposase</fullName>
    </recommendedName>
</protein>
<evidence type="ECO:0000313" key="3">
    <source>
        <dbReference type="Proteomes" id="UP001286313"/>
    </source>
</evidence>
<proteinExistence type="predicted"/>
<dbReference type="GO" id="GO:0005634">
    <property type="term" value="C:nucleus"/>
    <property type="evidence" value="ECO:0007669"/>
    <property type="project" value="UniProtKB-SubCell"/>
</dbReference>
<dbReference type="InterPro" id="IPR009057">
    <property type="entry name" value="Homeodomain-like_sf"/>
</dbReference>
<comment type="caution">
    <text evidence="2">The sequence shown here is derived from an EMBL/GenBank/DDBJ whole genome shotgun (WGS) entry which is preliminary data.</text>
</comment>
<dbReference type="Proteomes" id="UP001286313">
    <property type="component" value="Unassembled WGS sequence"/>
</dbReference>
<comment type="subcellular location">
    <subcellularLocation>
        <location evidence="1">Nucleus</location>
    </subcellularLocation>
</comment>
<name>A0AAE1G0R8_PETCI</name>
<evidence type="ECO:0000313" key="2">
    <source>
        <dbReference type="EMBL" id="KAK3883279.1"/>
    </source>
</evidence>
<dbReference type="AlphaFoldDB" id="A0AAE1G0R8"/>
<accession>A0AAE1G0R8</accession>
<sequence length="144" mass="16813">MGAVTTSKEERARILALRIENVPIKEICSRTGRHKTTVMRILAAARRLPPSQVPIPKPRPGRRKKTTKEIDCLLKMEVVNNPFISANELKKMYPRELQNVAERTIRHRLQIDLGLTCRPTRICEGRRMRRRVENWRLPTTVRQV</sequence>
<gene>
    <name evidence="2" type="ORF">Pcinc_012408</name>
</gene>
<dbReference type="Pfam" id="PF13384">
    <property type="entry name" value="HTH_23"/>
    <property type="match status" value="1"/>
</dbReference>
<organism evidence="2 3">
    <name type="scientific">Petrolisthes cinctipes</name>
    <name type="common">Flat porcelain crab</name>
    <dbReference type="NCBI Taxonomy" id="88211"/>
    <lineage>
        <taxon>Eukaryota</taxon>
        <taxon>Metazoa</taxon>
        <taxon>Ecdysozoa</taxon>
        <taxon>Arthropoda</taxon>
        <taxon>Crustacea</taxon>
        <taxon>Multicrustacea</taxon>
        <taxon>Malacostraca</taxon>
        <taxon>Eumalacostraca</taxon>
        <taxon>Eucarida</taxon>
        <taxon>Decapoda</taxon>
        <taxon>Pleocyemata</taxon>
        <taxon>Anomura</taxon>
        <taxon>Galatheoidea</taxon>
        <taxon>Porcellanidae</taxon>
        <taxon>Petrolisthes</taxon>
    </lineage>
</organism>